<dbReference type="Gene3D" id="3.30.559.30">
    <property type="entry name" value="Nonribosomal peptide synthetase, condensation domain"/>
    <property type="match status" value="2"/>
</dbReference>
<evidence type="ECO:0000256" key="8">
    <source>
        <dbReference type="ARBA" id="ARBA00023268"/>
    </source>
</evidence>
<evidence type="ECO:0000256" key="3">
    <source>
        <dbReference type="ARBA" id="ARBA00022450"/>
    </source>
</evidence>
<dbReference type="Gene3D" id="3.30.559.10">
    <property type="entry name" value="Chloramphenicol acetyltransferase-like domain"/>
    <property type="match status" value="1"/>
</dbReference>
<dbReference type="InterPro" id="IPR000873">
    <property type="entry name" value="AMP-dep_synth/lig_dom"/>
</dbReference>
<dbReference type="PANTHER" id="PTHR45527">
    <property type="entry name" value="NONRIBOSOMAL PEPTIDE SYNTHETASE"/>
    <property type="match status" value="1"/>
</dbReference>
<dbReference type="InterPro" id="IPR045851">
    <property type="entry name" value="AMP-bd_C_sf"/>
</dbReference>
<dbReference type="InterPro" id="IPR023213">
    <property type="entry name" value="CAT-like_dom_sf"/>
</dbReference>
<dbReference type="NCBIfam" id="TIGR01733">
    <property type="entry name" value="AA-adenyl-dom"/>
    <property type="match status" value="2"/>
</dbReference>
<dbReference type="InterPro" id="IPR036291">
    <property type="entry name" value="NAD(P)-bd_dom_sf"/>
</dbReference>
<dbReference type="KEGG" id="saca:FFV09_04230"/>
<proteinExistence type="inferred from homology"/>
<evidence type="ECO:0000256" key="5">
    <source>
        <dbReference type="ARBA" id="ARBA00022598"/>
    </source>
</evidence>
<feature type="region of interest" description="Disordered" evidence="9">
    <location>
        <begin position="1754"/>
        <end position="1774"/>
    </location>
</feature>
<dbReference type="GO" id="GO:0016874">
    <property type="term" value="F:ligase activity"/>
    <property type="evidence" value="ECO:0007669"/>
    <property type="project" value="UniProtKB-KW"/>
</dbReference>
<comment type="similarity">
    <text evidence="2">Belongs to the ATP-dependent AMP-binding enzyme family.</text>
</comment>
<dbReference type="Pfam" id="PF00550">
    <property type="entry name" value="PP-binding"/>
    <property type="match status" value="2"/>
</dbReference>
<dbReference type="PANTHER" id="PTHR45527:SF1">
    <property type="entry name" value="FATTY ACID SYNTHASE"/>
    <property type="match status" value="1"/>
</dbReference>
<dbReference type="InterPro" id="IPR010071">
    <property type="entry name" value="AA_adenyl_dom"/>
</dbReference>
<dbReference type="SUPFAM" id="SSF52777">
    <property type="entry name" value="CoA-dependent acyltransferases"/>
    <property type="match status" value="3"/>
</dbReference>
<dbReference type="FunFam" id="1.10.1200.10:FF:000005">
    <property type="entry name" value="Nonribosomal peptide synthetase 1"/>
    <property type="match status" value="1"/>
</dbReference>
<comment type="cofactor">
    <cofactor evidence="1">
        <name>pantetheine 4'-phosphate</name>
        <dbReference type="ChEBI" id="CHEBI:47942"/>
    </cofactor>
</comment>
<evidence type="ECO:0000256" key="9">
    <source>
        <dbReference type="SAM" id="MobiDB-lite"/>
    </source>
</evidence>
<evidence type="ECO:0000313" key="12">
    <source>
        <dbReference type="Proteomes" id="UP000316968"/>
    </source>
</evidence>
<evidence type="ECO:0000256" key="2">
    <source>
        <dbReference type="ARBA" id="ARBA00006432"/>
    </source>
</evidence>
<evidence type="ECO:0000256" key="7">
    <source>
        <dbReference type="ARBA" id="ARBA00023194"/>
    </source>
</evidence>
<dbReference type="GO" id="GO:0044550">
    <property type="term" value="P:secondary metabolite biosynthetic process"/>
    <property type="evidence" value="ECO:0007669"/>
    <property type="project" value="UniProtKB-ARBA"/>
</dbReference>
<name>A0A4Y6USV6_SACBS</name>
<dbReference type="FunFam" id="2.30.38.10:FF:000001">
    <property type="entry name" value="Non-ribosomal peptide synthetase PvdI"/>
    <property type="match status" value="2"/>
</dbReference>
<keyword evidence="4" id="KW-0597">Phosphoprotein</keyword>
<reference evidence="11 12" key="1">
    <citation type="submission" date="2019-06" db="EMBL/GenBank/DDBJ databases">
        <title>Saccharibacillus brassicae sp. nov., an endophytic bacterium isolated from Chinese cabbage seeds (Brassica pekinensis).</title>
        <authorList>
            <person name="Jiang L."/>
            <person name="Lee J."/>
            <person name="Kim S.W."/>
        </authorList>
    </citation>
    <scope>NUCLEOTIDE SEQUENCE [LARGE SCALE GENOMIC DNA]</scope>
    <source>
        <strain evidence="12">KCTC 43072 / ATSA2</strain>
    </source>
</reference>
<dbReference type="InterPro" id="IPR020845">
    <property type="entry name" value="AMP-binding_CS"/>
</dbReference>
<keyword evidence="8" id="KW-0511">Multifunctional enzyme</keyword>
<organism evidence="11 12">
    <name type="scientific">Saccharibacillus brassicae</name>
    <dbReference type="NCBI Taxonomy" id="2583377"/>
    <lineage>
        <taxon>Bacteria</taxon>
        <taxon>Bacillati</taxon>
        <taxon>Bacillota</taxon>
        <taxon>Bacilli</taxon>
        <taxon>Bacillales</taxon>
        <taxon>Paenibacillaceae</taxon>
        <taxon>Saccharibacillus</taxon>
    </lineage>
</organism>
<keyword evidence="6" id="KW-0677">Repeat</keyword>
<dbReference type="PROSITE" id="PS00012">
    <property type="entry name" value="PHOSPHOPANTETHEINE"/>
    <property type="match status" value="1"/>
</dbReference>
<dbReference type="GO" id="GO:0017000">
    <property type="term" value="P:antibiotic biosynthetic process"/>
    <property type="evidence" value="ECO:0007669"/>
    <property type="project" value="UniProtKB-KW"/>
</dbReference>
<protein>
    <submittedName>
        <fullName evidence="11">Amino acid adenylation domain-containing protein</fullName>
    </submittedName>
</protein>
<evidence type="ECO:0000313" key="11">
    <source>
        <dbReference type="EMBL" id="QDH20134.1"/>
    </source>
</evidence>
<dbReference type="GO" id="GO:0008610">
    <property type="term" value="P:lipid biosynthetic process"/>
    <property type="evidence" value="ECO:0007669"/>
    <property type="project" value="UniProtKB-ARBA"/>
</dbReference>
<dbReference type="SMART" id="SM00823">
    <property type="entry name" value="PKS_PP"/>
    <property type="match status" value="2"/>
</dbReference>
<dbReference type="SUPFAM" id="SSF51735">
    <property type="entry name" value="NAD(P)-binding Rossmann-fold domains"/>
    <property type="match status" value="1"/>
</dbReference>
<evidence type="ECO:0000256" key="1">
    <source>
        <dbReference type="ARBA" id="ARBA00001957"/>
    </source>
</evidence>
<evidence type="ECO:0000256" key="4">
    <source>
        <dbReference type="ARBA" id="ARBA00022553"/>
    </source>
</evidence>
<evidence type="ECO:0000256" key="6">
    <source>
        <dbReference type="ARBA" id="ARBA00022737"/>
    </source>
</evidence>
<dbReference type="Gene3D" id="3.40.50.720">
    <property type="entry name" value="NAD(P)-binding Rossmann-like Domain"/>
    <property type="match status" value="1"/>
</dbReference>
<dbReference type="EMBL" id="CP041217">
    <property type="protein sequence ID" value="QDH20134.1"/>
    <property type="molecule type" value="Genomic_DNA"/>
</dbReference>
<evidence type="ECO:0000259" key="10">
    <source>
        <dbReference type="PROSITE" id="PS50075"/>
    </source>
</evidence>
<gene>
    <name evidence="11" type="ORF">FFV09_04230</name>
</gene>
<dbReference type="NCBIfam" id="NF003417">
    <property type="entry name" value="PRK04813.1"/>
    <property type="match status" value="2"/>
</dbReference>
<dbReference type="FunFam" id="3.40.50.980:FF:000001">
    <property type="entry name" value="Non-ribosomal peptide synthetase"/>
    <property type="match status" value="2"/>
</dbReference>
<dbReference type="InterPro" id="IPR020806">
    <property type="entry name" value="PKS_PP-bd"/>
</dbReference>
<dbReference type="Pfam" id="PF00501">
    <property type="entry name" value="AMP-binding"/>
    <property type="match status" value="2"/>
</dbReference>
<dbReference type="Gene3D" id="2.30.38.10">
    <property type="entry name" value="Luciferase, Domain 3"/>
    <property type="match status" value="2"/>
</dbReference>
<dbReference type="GO" id="GO:0005829">
    <property type="term" value="C:cytosol"/>
    <property type="evidence" value="ECO:0007669"/>
    <property type="project" value="TreeGrafter"/>
</dbReference>
<dbReference type="Proteomes" id="UP000316968">
    <property type="component" value="Chromosome"/>
</dbReference>
<keyword evidence="12" id="KW-1185">Reference proteome</keyword>
<dbReference type="PROSITE" id="PS50075">
    <property type="entry name" value="CARRIER"/>
    <property type="match status" value="2"/>
</dbReference>
<dbReference type="OrthoDB" id="9765680at2"/>
<keyword evidence="5" id="KW-0436">Ligase</keyword>
<dbReference type="Pfam" id="PF13193">
    <property type="entry name" value="AMP-binding_C"/>
    <property type="match status" value="2"/>
</dbReference>
<feature type="domain" description="Carrier" evidence="10">
    <location>
        <begin position="730"/>
        <end position="805"/>
    </location>
</feature>
<keyword evidence="7" id="KW-0045">Antibiotic biosynthesis</keyword>
<keyword evidence="3" id="KW-0596">Phosphopantetheine</keyword>
<dbReference type="CDD" id="cd05235">
    <property type="entry name" value="SDR_e1"/>
    <property type="match status" value="1"/>
</dbReference>
<sequence>MNVELKQVPGIERYWLEQLRAVEEKTRLAGETPPTAEEGIGSVQRDFLAVDPALLRGGALPAAWSVLLQRYLRARELSFAVHSSAADAAFPLLLSADPADTLRERTERAEAALRESGERPLEASVLGQWQAAGTIELPYNTGIGLNPALNAAEALAASGCDLFIVFSGTERIRAHAAFRRSVFGEDFVQEVLAHLQGIVVRMSTDPEAAVGREDLLDDQEREILLNLWSGLDAAAPFKADVPIHRMIREQAARTPDRAAVIHAAGEALTYAQLDLRSDVLAAELREAGLGRGDIAGILARPSAEMILSVLAVLKTDAAYLPIDPEYPQERVRFMLEDSAAGLLLLTPGLEAPAAYAGPSLRVDNGRDWTAPAGNAGDLGAPDDPAYVIYTSGSTGTPKGVVVEHRSLINLAQWHIDHFRITEEDRTVKYAGFGFDASVWEIFPYLLSGASIHMIPEDLRLDPAGLNDYFNAEGITAAFLPTQLCEQFMDQDNYSLRVLLTGGDKLKTFRPRPYELHNCYGPTENTIVTTSHLVTEMEDNIPIGKPVRGSQILILDDYGHVQPIGVAGELCVAGDGLARGYLNRPELTAEKFAAHPYREGARMYRTGDLARWKRDGTIEFLGRLDHQVKIRGFRIEIGEIEQRILEREGVRDCVVVALSDERGDAYLCAYVEADAERSHAQWSADLGEMLPDYMVPAHFVTLPKLPVNANGKIDRRALPKPQMRRSAGSAAPVGETEEGLHALWSGILGHDRFGAADSFFEIGGHSLQAAMLSARIERRFGAKLSIRELFEYTTVRAQAAEIASRAGEAAPAPELPVLSAPESADGRYPAYPAQSRLFLIEQMEGAGTAYNAPVLLRVEGELDAAKLERSLQQLMLRHEALRTSFELLGEAIVQRVHQDVELRLDVMQAPEEDVRALMDDFVRPFDLGAAPLMRAGLVSCGEHLHFILLDFHHIAVDGVSMHVFFEEWSQIYRGEFPESAPAQFKDFAVWYEREGASAIRESQFGYWRERLSGELPMLQLPTDKPRPDKQSFRGDTLHTAIGAELQADLKQLAERTNTTLFMVMLAAYGTLLSRYAGQEDLIVGVPVANRGREELHGVIGMFVNTLPLRTYPDKRKTFARYLEEVRAELLGAFDHQEYELGELVNELNVPRIGGRSPLFDTMFVMQNTGSLAPELEGGLTAVSTYAPKIAKYDLMADVTEHESGIRVDFQYCTELFDESTIRSMANQYAALLEAAASNEHRALHELPMLSREDSADLAFGLNDTASPYERTLTIQAAFERRAVERPQHPAVTFEGVTLTYAELNERANRLAHTLIEKGTAADNLVGLMVDRSPEMIIGLLGILKAGGAYVPIDPEYPEDRIRYMLENSGSDLLLTQRHLVGKVDFAGQSLCLDEAEAYSPRTDNPRDRSAAADLLYVIYTSGTTGRPKGVMLEHRNMVNLLHHEYTRTNIDYSGRVLQFTTLSFDVCSQEIWSTLVAGGTLCMIRSETRREVGELLNLIEERQIGVLFMPVSFLKFILSEKEYEERFPTCIRHIVTAGEQLVVPEKFREHLRRNGIFLHNHYGPSETHVATAHTVDPSGDIPELPPIGKPIANTRVYLLNDALQLQPRGAAGELYIAGECVGRGYYNQPELTLERYLPDPFEAGGRMYKTGDLARWNSDGDLEFLGRLDHQVKIRGFRIELGEIETALLEHPSVKETIVLAKEDGTGGKYLCAYTASPAQPSQRELRDHLAGRLPDYMIPSYFVQLGSMPLTPNGKIDRRALPEPQPGELATGTEYAAPQSEAERRIAEVWQTVLGIGRVGRHDNFFELGGHSLKAAVMVARLQEQFELSINDVFEHQTLSALAAVVKPASGRIAEKLAELKEASLRSGEDTLVEDRRSYLDRARRDAEAVDVAQLRDYRSVLLTGATGYVGAHLLRDMLEHTDWTVYAIVRGEDDEAAFGRLQAKLGFYFGAEALNGRRSRLVVFAGDLSEEAMGLGEEAYAALQSEIDAIVHAAATVKHYGSYEDFKRHNVEATERLLELAESGRRKDVHHVSTLGVATGIIAERSEAFFGEYDLDLGQEYENYYAKTKYEAEQKVVEARQRGLRTSIYRLGNVVFHSETGRFQENIAENAFYTMMQSFVRLGLVPDMQPDTDFSYVDGISRSILLLMRPESLQNEIFHLLNPNLESMHRILSEEQVGRPIQTLEFAKFVDKIGEKFAAGESREEIDKIMLHYGWLESAQIQTSFEIASDRTTAYLKKLGFEWKAMDEAMTRRMMAYAKQTGFLD</sequence>
<dbReference type="GO" id="GO:0043041">
    <property type="term" value="P:amino acid activation for nonribosomal peptide biosynthetic process"/>
    <property type="evidence" value="ECO:0007669"/>
    <property type="project" value="TreeGrafter"/>
</dbReference>
<dbReference type="SUPFAM" id="SSF47336">
    <property type="entry name" value="ACP-like"/>
    <property type="match status" value="2"/>
</dbReference>
<dbReference type="InterPro" id="IPR001242">
    <property type="entry name" value="Condensation_dom"/>
</dbReference>
<feature type="domain" description="Carrier" evidence="10">
    <location>
        <begin position="1777"/>
        <end position="1853"/>
    </location>
</feature>
<dbReference type="InterPro" id="IPR013120">
    <property type="entry name" value="FAR_NAD-bd"/>
</dbReference>
<dbReference type="CDD" id="cd05930">
    <property type="entry name" value="A_NRPS"/>
    <property type="match status" value="1"/>
</dbReference>
<dbReference type="Gene3D" id="3.30.300.30">
    <property type="match status" value="2"/>
</dbReference>
<dbReference type="GO" id="GO:0031177">
    <property type="term" value="F:phosphopantetheine binding"/>
    <property type="evidence" value="ECO:0007669"/>
    <property type="project" value="InterPro"/>
</dbReference>
<dbReference type="Gene3D" id="1.10.1200.10">
    <property type="entry name" value="ACP-like"/>
    <property type="match status" value="2"/>
</dbReference>
<dbReference type="PROSITE" id="PS00455">
    <property type="entry name" value="AMP_BINDING"/>
    <property type="match status" value="2"/>
</dbReference>
<dbReference type="FunFam" id="3.40.50.12780:FF:000012">
    <property type="entry name" value="Non-ribosomal peptide synthetase"/>
    <property type="match status" value="2"/>
</dbReference>
<dbReference type="InterPro" id="IPR036736">
    <property type="entry name" value="ACP-like_sf"/>
</dbReference>
<dbReference type="RefSeq" id="WP_141446520.1">
    <property type="nucleotide sequence ID" value="NZ_CP041217.1"/>
</dbReference>
<dbReference type="NCBIfam" id="TIGR01746">
    <property type="entry name" value="Thioester-redct"/>
    <property type="match status" value="1"/>
</dbReference>
<dbReference type="Pfam" id="PF00668">
    <property type="entry name" value="Condensation"/>
    <property type="match status" value="1"/>
</dbReference>
<dbReference type="SUPFAM" id="SSF56801">
    <property type="entry name" value="Acetyl-CoA synthetase-like"/>
    <property type="match status" value="2"/>
</dbReference>
<dbReference type="InterPro" id="IPR006162">
    <property type="entry name" value="Ppantetheine_attach_site"/>
</dbReference>
<dbReference type="InterPro" id="IPR009081">
    <property type="entry name" value="PP-bd_ACP"/>
</dbReference>
<dbReference type="InterPro" id="IPR025110">
    <property type="entry name" value="AMP-bd_C"/>
</dbReference>
<dbReference type="Gene3D" id="3.40.50.980">
    <property type="match status" value="4"/>
</dbReference>
<accession>A0A4Y6USV6</accession>
<dbReference type="Pfam" id="PF07993">
    <property type="entry name" value="NAD_binding_4"/>
    <property type="match status" value="1"/>
</dbReference>
<dbReference type="CDD" id="cd19531">
    <property type="entry name" value="LCL_NRPS-like"/>
    <property type="match status" value="1"/>
</dbReference>
<dbReference type="InterPro" id="IPR010080">
    <property type="entry name" value="Thioester_reductase-like_dom"/>
</dbReference>
<dbReference type="FunFam" id="3.30.300.30:FF:000010">
    <property type="entry name" value="Enterobactin synthetase component F"/>
    <property type="match status" value="2"/>
</dbReference>